<keyword evidence="3" id="KW-1185">Reference proteome</keyword>
<feature type="compositionally biased region" description="Low complexity" evidence="1">
    <location>
        <begin position="188"/>
        <end position="200"/>
    </location>
</feature>
<dbReference type="AlphaFoldDB" id="R4XD77"/>
<evidence type="ECO:0000256" key="1">
    <source>
        <dbReference type="SAM" id="MobiDB-lite"/>
    </source>
</evidence>
<comment type="caution">
    <text evidence="2">The sequence shown here is derived from an EMBL/GenBank/DDBJ whole genome shotgun (WGS) entry which is preliminary data.</text>
</comment>
<feature type="compositionally biased region" description="Low complexity" evidence="1">
    <location>
        <begin position="63"/>
        <end position="88"/>
    </location>
</feature>
<feature type="compositionally biased region" description="Basic and acidic residues" evidence="1">
    <location>
        <begin position="40"/>
        <end position="51"/>
    </location>
</feature>
<name>R4XD77_TAPDE</name>
<dbReference type="VEuPathDB" id="FungiDB:TAPDE_004102"/>
<dbReference type="EMBL" id="CAHR02000177">
    <property type="protein sequence ID" value="CCG83780.1"/>
    <property type="molecule type" value="Genomic_DNA"/>
</dbReference>
<feature type="compositionally biased region" description="Basic and acidic residues" evidence="1">
    <location>
        <begin position="92"/>
        <end position="108"/>
    </location>
</feature>
<reference evidence="2 3" key="1">
    <citation type="journal article" date="2013" name="MBio">
        <title>Genome sequencing of the plant pathogen Taphrina deformans, the causal agent of peach leaf curl.</title>
        <authorList>
            <person name="Cisse O.H."/>
            <person name="Almeida J.M.G.C.F."/>
            <person name="Fonseca A."/>
            <person name="Kumar A.A."/>
            <person name="Salojaervi J."/>
            <person name="Overmyer K."/>
            <person name="Hauser P.M."/>
            <person name="Pagni M."/>
        </authorList>
    </citation>
    <scope>NUCLEOTIDE SEQUENCE [LARGE SCALE GENOMIC DNA]</scope>
    <source>
        <strain evidence="3">PYCC 5710 / ATCC 11124 / CBS 356.35 / IMI 108563 / JCM 9778 / NBRC 8474</strain>
    </source>
</reference>
<feature type="region of interest" description="Disordered" evidence="1">
    <location>
        <begin position="21"/>
        <end position="116"/>
    </location>
</feature>
<dbReference type="Proteomes" id="UP000013776">
    <property type="component" value="Unassembled WGS sequence"/>
</dbReference>
<accession>R4XD77</accession>
<proteinExistence type="predicted"/>
<organism evidence="2 3">
    <name type="scientific">Taphrina deformans (strain PYCC 5710 / ATCC 11124 / CBS 356.35 / IMI 108563 / JCM 9778 / NBRC 8474)</name>
    <name type="common">Peach leaf curl fungus</name>
    <name type="synonym">Lalaria deformans</name>
    <dbReference type="NCBI Taxonomy" id="1097556"/>
    <lineage>
        <taxon>Eukaryota</taxon>
        <taxon>Fungi</taxon>
        <taxon>Dikarya</taxon>
        <taxon>Ascomycota</taxon>
        <taxon>Taphrinomycotina</taxon>
        <taxon>Taphrinomycetes</taxon>
        <taxon>Taphrinales</taxon>
        <taxon>Taphrinaceae</taxon>
        <taxon>Taphrina</taxon>
    </lineage>
</organism>
<evidence type="ECO:0000313" key="3">
    <source>
        <dbReference type="Proteomes" id="UP000013776"/>
    </source>
</evidence>
<protein>
    <submittedName>
        <fullName evidence="2">Uncharacterized protein</fullName>
    </submittedName>
</protein>
<feature type="region of interest" description="Disordered" evidence="1">
    <location>
        <begin position="178"/>
        <end position="200"/>
    </location>
</feature>
<sequence length="200" mass="21682">MAPRPATEFTREVSALDRLAADAGVAGKSGVASTIRPRRSYKDRLEVRPEGRPAQTSTRFALPRRAPGSSPSRRPGTQTKGPGQGPVRRQTRAQEEEETRRAAVEARKAAARPQPVAYSYEGLDEASFSPVLDTLRKNGSSTAYSRFTNLTQDERDPVRLVAGNRSILHKKTVLKKIDTWIPPPPPAAAAASSAAQESRA</sequence>
<gene>
    <name evidence="2" type="ORF">TAPDE_004102</name>
</gene>
<evidence type="ECO:0000313" key="2">
    <source>
        <dbReference type="EMBL" id="CCG83780.1"/>
    </source>
</evidence>